<dbReference type="EMBL" id="JBHSVR010000001">
    <property type="protein sequence ID" value="MFC6633143.1"/>
    <property type="molecule type" value="Genomic_DNA"/>
</dbReference>
<comment type="caution">
    <text evidence="1">The sequence shown here is derived from an EMBL/GenBank/DDBJ whole genome shotgun (WGS) entry which is preliminary data.</text>
</comment>
<proteinExistence type="predicted"/>
<dbReference type="RefSeq" id="WP_193189370.1">
    <property type="nucleotide sequence ID" value="NZ_JACZFR010000006.1"/>
</dbReference>
<name>A0ABW1YL54_9GAMM</name>
<sequence>MSTQRPFYGLFYVMHNELRGRQEEGSQYLYFNPRMDRDYKLVYAEQEERFTLELYSAEKGGEFTQQERLLLGSRYIPLCATV</sequence>
<organism evidence="1 2">
    <name type="scientific">Microbulbifer taiwanensis</name>
    <dbReference type="NCBI Taxonomy" id="986746"/>
    <lineage>
        <taxon>Bacteria</taxon>
        <taxon>Pseudomonadati</taxon>
        <taxon>Pseudomonadota</taxon>
        <taxon>Gammaproteobacteria</taxon>
        <taxon>Cellvibrionales</taxon>
        <taxon>Microbulbiferaceae</taxon>
        <taxon>Microbulbifer</taxon>
    </lineage>
</organism>
<evidence type="ECO:0000313" key="2">
    <source>
        <dbReference type="Proteomes" id="UP001596425"/>
    </source>
</evidence>
<accession>A0ABW1YL54</accession>
<reference evidence="2" key="1">
    <citation type="journal article" date="2019" name="Int. J. Syst. Evol. Microbiol.">
        <title>The Global Catalogue of Microorganisms (GCM) 10K type strain sequencing project: providing services to taxonomists for standard genome sequencing and annotation.</title>
        <authorList>
            <consortium name="The Broad Institute Genomics Platform"/>
            <consortium name="The Broad Institute Genome Sequencing Center for Infectious Disease"/>
            <person name="Wu L."/>
            <person name="Ma J."/>
        </authorList>
    </citation>
    <scope>NUCLEOTIDE SEQUENCE [LARGE SCALE GENOMIC DNA]</scope>
    <source>
        <strain evidence="2">CGMCC 1.13718</strain>
    </source>
</reference>
<evidence type="ECO:0000313" key="1">
    <source>
        <dbReference type="EMBL" id="MFC6633143.1"/>
    </source>
</evidence>
<keyword evidence="2" id="KW-1185">Reference proteome</keyword>
<dbReference type="Proteomes" id="UP001596425">
    <property type="component" value="Unassembled WGS sequence"/>
</dbReference>
<protein>
    <submittedName>
        <fullName evidence="1">Uncharacterized protein</fullName>
    </submittedName>
</protein>
<gene>
    <name evidence="1" type="ORF">ACFQBM_07630</name>
</gene>